<dbReference type="Proteomes" id="UP000580043">
    <property type="component" value="Unassembled WGS sequence"/>
</dbReference>
<dbReference type="Gene3D" id="3.40.630.150">
    <property type="entry name" value="Malonyl-CoA decarboxylase, catalytic domain"/>
    <property type="match status" value="1"/>
</dbReference>
<dbReference type="Pfam" id="PF05292">
    <property type="entry name" value="MCD"/>
    <property type="match status" value="1"/>
</dbReference>
<dbReference type="InterPro" id="IPR042303">
    <property type="entry name" value="Malonyl_CoA_deC_C_sf"/>
</dbReference>
<evidence type="ECO:0000259" key="1">
    <source>
        <dbReference type="Pfam" id="PF05292"/>
    </source>
</evidence>
<feature type="domain" description="Malonyl-CoA decarboxylase N-terminal" evidence="2">
    <location>
        <begin position="88"/>
        <end position="173"/>
    </location>
</feature>
<dbReference type="RefSeq" id="WP_169144374.1">
    <property type="nucleotide sequence ID" value="NZ_JABBGA010000002.1"/>
</dbReference>
<reference evidence="3 4" key="1">
    <citation type="submission" date="2020-04" db="EMBL/GenBank/DDBJ databases">
        <title>Zoogloea sp. G-4-1-14 isolated from soil.</title>
        <authorList>
            <person name="Dahal R.H."/>
        </authorList>
    </citation>
    <scope>NUCLEOTIDE SEQUENCE [LARGE SCALE GENOMIC DNA]</scope>
    <source>
        <strain evidence="3 4">G-4-1-14</strain>
    </source>
</reference>
<accession>A0A848G085</accession>
<keyword evidence="4" id="KW-1185">Reference proteome</keyword>
<dbReference type="InterPro" id="IPR038917">
    <property type="entry name" value="Malonyl_CoA_deC"/>
</dbReference>
<sequence length="470" mass="52155">MTSPQSGKAPARIGFWRRLVGLAAPHAGPRRAVGRRAWSGLRTLLAELAEGKGGESLARERVARLIGHYTALDTPERRRFFTLLEADFEVEEARVMASIEAYRGADGPARVRSRASLLQSLESPRLRILSQFKLVPEGVHALVSMRADLLKLAPEGAFAGLDQDFLRVFSAWFDIGFLELKRIGWSSPAALLEKLIRYEAVHEIKSWSDLRNRLDSDRRCYAFFHPRMPDEPLIFVEVALVRSLADNVQALLDEQAPTLDPATATTAIFYSISNAQAGLRGVSMGECLIKRVVQLLMQEFPRLRQFATLSPLPGFGAWLDARLADGAESQKWPAALAAQLAGGAMRSPAEALRHLMRQIIDGDRPEDPALKAWLTRECAAYLLREKKRAEPLDPVARFHFSNGASLGRINWLADPSRHGVQQSFGLMVNYLYTLREIDANHRAFAETGRLAAAPEISKLIDGVARPARPA</sequence>
<dbReference type="PANTHER" id="PTHR28641:SF1">
    <property type="entry name" value="MALONYL-COA DECARBOXYLASE, MITOCHONDRIAL"/>
    <property type="match status" value="1"/>
</dbReference>
<protein>
    <submittedName>
        <fullName evidence="3">Malonyl-CoA decarboxylase</fullName>
    </submittedName>
</protein>
<feature type="domain" description="Malonyl-CoA decarboxylase C-terminal" evidence="1">
    <location>
        <begin position="176"/>
        <end position="432"/>
    </location>
</feature>
<organism evidence="3 4">
    <name type="scientific">Zoogloea dura</name>
    <dbReference type="NCBI Taxonomy" id="2728840"/>
    <lineage>
        <taxon>Bacteria</taxon>
        <taxon>Pseudomonadati</taxon>
        <taxon>Pseudomonadota</taxon>
        <taxon>Betaproteobacteria</taxon>
        <taxon>Rhodocyclales</taxon>
        <taxon>Zoogloeaceae</taxon>
        <taxon>Zoogloea</taxon>
    </lineage>
</organism>
<dbReference type="Pfam" id="PF17408">
    <property type="entry name" value="MCD_N"/>
    <property type="match status" value="1"/>
</dbReference>
<dbReference type="EMBL" id="JABBGA010000002">
    <property type="protein sequence ID" value="NML24724.1"/>
    <property type="molecule type" value="Genomic_DNA"/>
</dbReference>
<dbReference type="Gene3D" id="1.20.140.90">
    <property type="entry name" value="Malonyl-CoA decarboxylase, oligemerization domain"/>
    <property type="match status" value="1"/>
</dbReference>
<dbReference type="GO" id="GO:0006633">
    <property type="term" value="P:fatty acid biosynthetic process"/>
    <property type="evidence" value="ECO:0007669"/>
    <property type="project" value="InterPro"/>
</dbReference>
<evidence type="ECO:0000313" key="3">
    <source>
        <dbReference type="EMBL" id="NML24724.1"/>
    </source>
</evidence>
<dbReference type="InterPro" id="IPR035372">
    <property type="entry name" value="MCD_N"/>
</dbReference>
<name>A0A848G085_9RHOO</name>
<proteinExistence type="predicted"/>
<dbReference type="InterPro" id="IPR007956">
    <property type="entry name" value="Malonyl_CoA_deC_C"/>
</dbReference>
<evidence type="ECO:0000313" key="4">
    <source>
        <dbReference type="Proteomes" id="UP000580043"/>
    </source>
</evidence>
<dbReference type="PANTHER" id="PTHR28641">
    <property type="match status" value="1"/>
</dbReference>
<dbReference type="InterPro" id="IPR038351">
    <property type="entry name" value="MCD_N_sf"/>
</dbReference>
<dbReference type="GO" id="GO:0050080">
    <property type="term" value="F:malonyl-CoA decarboxylase activity"/>
    <property type="evidence" value="ECO:0007669"/>
    <property type="project" value="InterPro"/>
</dbReference>
<evidence type="ECO:0000259" key="2">
    <source>
        <dbReference type="Pfam" id="PF17408"/>
    </source>
</evidence>
<dbReference type="AlphaFoldDB" id="A0A848G085"/>
<gene>
    <name evidence="3" type="ORF">HHL15_03150</name>
</gene>
<comment type="caution">
    <text evidence="3">The sequence shown here is derived from an EMBL/GenBank/DDBJ whole genome shotgun (WGS) entry which is preliminary data.</text>
</comment>